<accession>A0A645GNE7</accession>
<name>A0A645GNE7_9ZZZZ</name>
<dbReference type="EMBL" id="VSSQ01074685">
    <property type="protein sequence ID" value="MPN25484.1"/>
    <property type="molecule type" value="Genomic_DNA"/>
</dbReference>
<organism evidence="1">
    <name type="scientific">bioreactor metagenome</name>
    <dbReference type="NCBI Taxonomy" id="1076179"/>
    <lineage>
        <taxon>unclassified sequences</taxon>
        <taxon>metagenomes</taxon>
        <taxon>ecological metagenomes</taxon>
    </lineage>
</organism>
<dbReference type="Gene3D" id="2.120.10.10">
    <property type="match status" value="1"/>
</dbReference>
<sequence>MSYDDGNTWPGEKYILLDEYDGRGYSCITSVNDSTIGILYESSQADIVFQTVRLEEIL</sequence>
<dbReference type="CDD" id="cd15482">
    <property type="entry name" value="Sialidase_non-viral"/>
    <property type="match status" value="1"/>
</dbReference>
<reference evidence="1" key="1">
    <citation type="submission" date="2019-08" db="EMBL/GenBank/DDBJ databases">
        <authorList>
            <person name="Kucharzyk K."/>
            <person name="Murdoch R.W."/>
            <person name="Higgins S."/>
            <person name="Loffler F."/>
        </authorList>
    </citation>
    <scope>NUCLEOTIDE SEQUENCE</scope>
</reference>
<gene>
    <name evidence="1" type="ORF">SDC9_172893</name>
</gene>
<dbReference type="InterPro" id="IPR036278">
    <property type="entry name" value="Sialidase_sf"/>
</dbReference>
<dbReference type="AlphaFoldDB" id="A0A645GNE7"/>
<proteinExistence type="predicted"/>
<evidence type="ECO:0008006" key="2">
    <source>
        <dbReference type="Google" id="ProtNLM"/>
    </source>
</evidence>
<protein>
    <recommendedName>
        <fullName evidence="2">Sialidase domain-containing protein</fullName>
    </recommendedName>
</protein>
<evidence type="ECO:0000313" key="1">
    <source>
        <dbReference type="EMBL" id="MPN25484.1"/>
    </source>
</evidence>
<dbReference type="SUPFAM" id="SSF50939">
    <property type="entry name" value="Sialidases"/>
    <property type="match status" value="1"/>
</dbReference>
<comment type="caution">
    <text evidence="1">The sequence shown here is derived from an EMBL/GenBank/DDBJ whole genome shotgun (WGS) entry which is preliminary data.</text>
</comment>